<accession>A0A0M6XS07</accession>
<dbReference type="Proteomes" id="UP000048908">
    <property type="component" value="Unassembled WGS sequence"/>
</dbReference>
<keyword evidence="10" id="KW-0119">Carbohydrate metabolism</keyword>
<evidence type="ECO:0000256" key="9">
    <source>
        <dbReference type="ARBA" id="ARBA00023235"/>
    </source>
</evidence>
<evidence type="ECO:0000256" key="10">
    <source>
        <dbReference type="RuleBase" id="RU366046"/>
    </source>
</evidence>
<evidence type="ECO:0000256" key="4">
    <source>
        <dbReference type="ARBA" id="ARBA00007637"/>
    </source>
</evidence>
<comment type="subunit">
    <text evidence="10">Homodimer.</text>
</comment>
<dbReference type="EC" id="5.1.3.2" evidence="5 10"/>
<evidence type="ECO:0000256" key="3">
    <source>
        <dbReference type="ARBA" id="ARBA00004947"/>
    </source>
</evidence>
<sequence>MPRILLTGGAGYIGSHTYAALRDAGHEATILDDFSNADPSVIDRLGRLTGGEVDVVRGSVLDRDVLDRTFASRTFDGVIHFAARKAVGESVLKPLDYFETNIGGLITLTQAMKAADVWRIVFSSTATVYGEPEVFPISETAPLSHTSPYAFTKLTCENILTQAAQADPWVVGILRYFNPVGAHPTGLIGEDPQGIPDNLMPFIAKVALGELPELQVFGDDYDTPDGTAWRDYIHVVDLARAHVQSLDALLAGRAHTLNIGTGTPVSVLEMHAAYQAAVGRDLPYRIVGRRPGDVPKLYADPARAQQELDFHAEHGLEEMCASSWNWVQRQAEGWRFNS</sequence>
<dbReference type="PANTHER" id="PTHR43725">
    <property type="entry name" value="UDP-GLUCOSE 4-EPIMERASE"/>
    <property type="match status" value="1"/>
</dbReference>
<dbReference type="EMBL" id="CXPG01000016">
    <property type="protein sequence ID" value="CTQ32824.1"/>
    <property type="molecule type" value="Genomic_DNA"/>
</dbReference>
<dbReference type="Pfam" id="PF01370">
    <property type="entry name" value="Epimerase"/>
    <property type="match status" value="1"/>
</dbReference>
<evidence type="ECO:0000313" key="13">
    <source>
        <dbReference type="Proteomes" id="UP000048908"/>
    </source>
</evidence>
<dbReference type="NCBIfam" id="TIGR01179">
    <property type="entry name" value="galE"/>
    <property type="match status" value="1"/>
</dbReference>
<keyword evidence="7 10" id="KW-0520">NAD</keyword>
<comment type="catalytic activity">
    <reaction evidence="1 10">
        <text>UDP-alpha-D-glucose = UDP-alpha-D-galactose</text>
        <dbReference type="Rhea" id="RHEA:22168"/>
        <dbReference type="ChEBI" id="CHEBI:58885"/>
        <dbReference type="ChEBI" id="CHEBI:66914"/>
        <dbReference type="EC" id="5.1.3.2"/>
    </reaction>
</comment>
<keyword evidence="9 10" id="KW-0413">Isomerase</keyword>
<dbReference type="InterPro" id="IPR036291">
    <property type="entry name" value="NAD(P)-bd_dom_sf"/>
</dbReference>
<evidence type="ECO:0000256" key="6">
    <source>
        <dbReference type="ARBA" id="ARBA00018569"/>
    </source>
</evidence>
<dbReference type="PRINTS" id="PR01713">
    <property type="entry name" value="NUCEPIMERASE"/>
</dbReference>
<comment type="similarity">
    <text evidence="4 10">Belongs to the NAD(P)-dependent epimerase/dehydratase family.</text>
</comment>
<proteinExistence type="inferred from homology"/>
<evidence type="ECO:0000256" key="1">
    <source>
        <dbReference type="ARBA" id="ARBA00000083"/>
    </source>
</evidence>
<organism evidence="12 13">
    <name type="scientific">Jannaschia rubra</name>
    <dbReference type="NCBI Taxonomy" id="282197"/>
    <lineage>
        <taxon>Bacteria</taxon>
        <taxon>Pseudomonadati</taxon>
        <taxon>Pseudomonadota</taxon>
        <taxon>Alphaproteobacteria</taxon>
        <taxon>Rhodobacterales</taxon>
        <taxon>Roseobacteraceae</taxon>
        <taxon>Jannaschia</taxon>
    </lineage>
</organism>
<dbReference type="CDD" id="cd05247">
    <property type="entry name" value="UDP_G4E_1_SDR_e"/>
    <property type="match status" value="1"/>
</dbReference>
<name>A0A0M6XS07_9RHOB</name>
<dbReference type="PANTHER" id="PTHR43725:SF47">
    <property type="entry name" value="UDP-GLUCOSE 4-EPIMERASE"/>
    <property type="match status" value="1"/>
</dbReference>
<evidence type="ECO:0000259" key="11">
    <source>
        <dbReference type="Pfam" id="PF01370"/>
    </source>
</evidence>
<evidence type="ECO:0000256" key="5">
    <source>
        <dbReference type="ARBA" id="ARBA00013189"/>
    </source>
</evidence>
<dbReference type="STRING" id="282197.SAMN04488517_1183"/>
<dbReference type="InterPro" id="IPR001509">
    <property type="entry name" value="Epimerase_deHydtase"/>
</dbReference>
<dbReference type="GO" id="GO:0005829">
    <property type="term" value="C:cytosol"/>
    <property type="evidence" value="ECO:0007669"/>
    <property type="project" value="TreeGrafter"/>
</dbReference>
<dbReference type="SUPFAM" id="SSF51735">
    <property type="entry name" value="NAD(P)-binding Rossmann-fold domains"/>
    <property type="match status" value="1"/>
</dbReference>
<evidence type="ECO:0000313" key="12">
    <source>
        <dbReference type="EMBL" id="CTQ32824.1"/>
    </source>
</evidence>
<dbReference type="Gene3D" id="3.40.50.720">
    <property type="entry name" value="NAD(P)-binding Rossmann-like Domain"/>
    <property type="match status" value="1"/>
</dbReference>
<dbReference type="RefSeq" id="WP_055682282.1">
    <property type="nucleotide sequence ID" value="NZ_CXPG01000016.1"/>
</dbReference>
<gene>
    <name evidence="12" type="primary">galE_2</name>
    <name evidence="12" type="ORF">JAN5088_01596</name>
</gene>
<dbReference type="Gene3D" id="3.90.25.10">
    <property type="entry name" value="UDP-galactose 4-epimerase, domain 1"/>
    <property type="match status" value="1"/>
</dbReference>
<dbReference type="AlphaFoldDB" id="A0A0M6XS07"/>
<comment type="cofactor">
    <cofactor evidence="2 10">
        <name>NAD(+)</name>
        <dbReference type="ChEBI" id="CHEBI:57540"/>
    </cofactor>
</comment>
<protein>
    <recommendedName>
        <fullName evidence="6 10">UDP-glucose 4-epimerase</fullName>
        <ecNumber evidence="5 10">5.1.3.2</ecNumber>
    </recommendedName>
</protein>
<keyword evidence="13" id="KW-1185">Reference proteome</keyword>
<dbReference type="InterPro" id="IPR005886">
    <property type="entry name" value="UDP_G4E"/>
</dbReference>
<dbReference type="UniPathway" id="UPA00214"/>
<dbReference type="GO" id="GO:0006012">
    <property type="term" value="P:galactose metabolic process"/>
    <property type="evidence" value="ECO:0007669"/>
    <property type="project" value="UniProtKB-UniPathway"/>
</dbReference>
<feature type="domain" description="NAD-dependent epimerase/dehydratase" evidence="11">
    <location>
        <begin position="4"/>
        <end position="260"/>
    </location>
</feature>
<evidence type="ECO:0000256" key="2">
    <source>
        <dbReference type="ARBA" id="ARBA00001911"/>
    </source>
</evidence>
<keyword evidence="8" id="KW-0299">Galactose metabolism</keyword>
<comment type="pathway">
    <text evidence="3 10">Carbohydrate metabolism; galactose metabolism.</text>
</comment>
<evidence type="ECO:0000256" key="8">
    <source>
        <dbReference type="ARBA" id="ARBA00023144"/>
    </source>
</evidence>
<reference evidence="12 13" key="1">
    <citation type="submission" date="2015-07" db="EMBL/GenBank/DDBJ databases">
        <authorList>
            <person name="Noorani M."/>
        </authorList>
    </citation>
    <scope>NUCLEOTIDE SEQUENCE [LARGE SCALE GENOMIC DNA]</scope>
    <source>
        <strain evidence="12 13">CECT 5088</strain>
    </source>
</reference>
<dbReference type="GO" id="GO:0003978">
    <property type="term" value="F:UDP-glucose 4-epimerase activity"/>
    <property type="evidence" value="ECO:0007669"/>
    <property type="project" value="UniProtKB-UniRule"/>
</dbReference>
<dbReference type="OrthoDB" id="9801785at2"/>
<evidence type="ECO:0000256" key="7">
    <source>
        <dbReference type="ARBA" id="ARBA00023027"/>
    </source>
</evidence>